<protein>
    <recommendedName>
        <fullName evidence="6">3-oxo-5-alpha-steroid 4-dehydrogenase C-terminal domain-containing protein</fullName>
    </recommendedName>
</protein>
<dbReference type="AlphaFoldDB" id="A0A8H7PVL5"/>
<dbReference type="PANTHER" id="PTHR14624:SF0">
    <property type="entry name" value="POLYPRENOL REDUCTASE"/>
    <property type="match status" value="1"/>
</dbReference>
<dbReference type="GO" id="GO:0003865">
    <property type="term" value="F:3-oxo-5-alpha-steroid 4-dehydrogenase activity"/>
    <property type="evidence" value="ECO:0007669"/>
    <property type="project" value="TreeGrafter"/>
</dbReference>
<dbReference type="EMBL" id="JAEPQZ010000006">
    <property type="protein sequence ID" value="KAG2180016.1"/>
    <property type="molecule type" value="Genomic_DNA"/>
</dbReference>
<dbReference type="Pfam" id="PF02544">
    <property type="entry name" value="Steroid_dh"/>
    <property type="match status" value="1"/>
</dbReference>
<sequence>MNVSHYLIGIGFYGAMVFAAWIEGAANLGVWDINDVDWSLKSSYILNPHVIIALSLYVYASWHQHTCHQILANIRSKTRDPSSSSSQSNVYQIPRGDWFESVVCPHYLADILIYVSMCILNKWQNLTLLAGLFWTIINLTVTASETEEWYKKSFGSKYKKTFVRGRWVILPGIY</sequence>
<evidence type="ECO:0000256" key="1">
    <source>
        <dbReference type="ARBA" id="ARBA00004127"/>
    </source>
</evidence>
<evidence type="ECO:0000313" key="8">
    <source>
        <dbReference type="Proteomes" id="UP000654370"/>
    </source>
</evidence>
<dbReference type="GO" id="GO:0016095">
    <property type="term" value="P:polyprenol catabolic process"/>
    <property type="evidence" value="ECO:0007669"/>
    <property type="project" value="TreeGrafter"/>
</dbReference>
<evidence type="ECO:0000256" key="2">
    <source>
        <dbReference type="ARBA" id="ARBA00022692"/>
    </source>
</evidence>
<evidence type="ECO:0000256" key="4">
    <source>
        <dbReference type="ARBA" id="ARBA00023136"/>
    </source>
</evidence>
<dbReference type="UniPathway" id="UPA00378"/>
<dbReference type="OrthoDB" id="541710at2759"/>
<evidence type="ECO:0000259" key="6">
    <source>
        <dbReference type="Pfam" id="PF02544"/>
    </source>
</evidence>
<name>A0A8H7PVL5_MORIS</name>
<accession>A0A8H7PVL5</accession>
<evidence type="ECO:0000313" key="7">
    <source>
        <dbReference type="EMBL" id="KAG2180016.1"/>
    </source>
</evidence>
<keyword evidence="2 5" id="KW-0812">Transmembrane</keyword>
<keyword evidence="8" id="KW-1185">Reference proteome</keyword>
<keyword evidence="4 5" id="KW-0472">Membrane</keyword>
<proteinExistence type="predicted"/>
<comment type="caution">
    <text evidence="7">The sequence shown here is derived from an EMBL/GenBank/DDBJ whole genome shotgun (WGS) entry which is preliminary data.</text>
</comment>
<feature type="domain" description="3-oxo-5-alpha-steroid 4-dehydrogenase C-terminal" evidence="6">
    <location>
        <begin position="38"/>
        <end position="174"/>
    </location>
</feature>
<feature type="transmembrane region" description="Helical" evidence="5">
    <location>
        <begin position="6"/>
        <end position="31"/>
    </location>
</feature>
<dbReference type="GO" id="GO:0005783">
    <property type="term" value="C:endoplasmic reticulum"/>
    <property type="evidence" value="ECO:0007669"/>
    <property type="project" value="TreeGrafter"/>
</dbReference>
<dbReference type="InterPro" id="IPR039698">
    <property type="entry name" value="Dfg10/SRD5A3"/>
</dbReference>
<dbReference type="InterPro" id="IPR001104">
    <property type="entry name" value="3-oxo-5_a-steroid_4-DH_C"/>
</dbReference>
<dbReference type="PANTHER" id="PTHR14624">
    <property type="entry name" value="DFG10 PROTEIN"/>
    <property type="match status" value="1"/>
</dbReference>
<gene>
    <name evidence="7" type="ORF">INT43_003803</name>
</gene>
<evidence type="ECO:0000256" key="5">
    <source>
        <dbReference type="SAM" id="Phobius"/>
    </source>
</evidence>
<dbReference type="Proteomes" id="UP000654370">
    <property type="component" value="Unassembled WGS sequence"/>
</dbReference>
<evidence type="ECO:0000256" key="3">
    <source>
        <dbReference type="ARBA" id="ARBA00022989"/>
    </source>
</evidence>
<comment type="subcellular location">
    <subcellularLocation>
        <location evidence="1">Endomembrane system</location>
        <topology evidence="1">Multi-pass membrane protein</topology>
    </subcellularLocation>
</comment>
<organism evidence="7 8">
    <name type="scientific">Mortierella isabellina</name>
    <name type="common">Filamentous fungus</name>
    <name type="synonym">Umbelopsis isabellina</name>
    <dbReference type="NCBI Taxonomy" id="91625"/>
    <lineage>
        <taxon>Eukaryota</taxon>
        <taxon>Fungi</taxon>
        <taxon>Fungi incertae sedis</taxon>
        <taxon>Mucoromycota</taxon>
        <taxon>Mucoromycotina</taxon>
        <taxon>Umbelopsidomycetes</taxon>
        <taxon>Umbelopsidales</taxon>
        <taxon>Umbelopsidaceae</taxon>
        <taxon>Umbelopsis</taxon>
    </lineage>
</organism>
<feature type="transmembrane region" description="Helical" evidence="5">
    <location>
        <begin position="43"/>
        <end position="62"/>
    </location>
</feature>
<dbReference type="PROSITE" id="PS50244">
    <property type="entry name" value="S5A_REDUCTASE"/>
    <property type="match status" value="1"/>
</dbReference>
<dbReference type="GO" id="GO:0006488">
    <property type="term" value="P:dolichol-linked oligosaccharide biosynthetic process"/>
    <property type="evidence" value="ECO:0007669"/>
    <property type="project" value="InterPro"/>
</dbReference>
<keyword evidence="3 5" id="KW-1133">Transmembrane helix</keyword>
<dbReference type="Gene3D" id="1.20.120.1630">
    <property type="match status" value="1"/>
</dbReference>
<reference evidence="7" key="1">
    <citation type="submission" date="2020-12" db="EMBL/GenBank/DDBJ databases">
        <title>Metabolic potential, ecology and presence of endohyphal bacteria is reflected in genomic diversity of Mucoromycotina.</title>
        <authorList>
            <person name="Muszewska A."/>
            <person name="Okrasinska A."/>
            <person name="Steczkiewicz K."/>
            <person name="Drgas O."/>
            <person name="Orlowska M."/>
            <person name="Perlinska-Lenart U."/>
            <person name="Aleksandrzak-Piekarczyk T."/>
            <person name="Szatraj K."/>
            <person name="Zielenkiewicz U."/>
            <person name="Pilsyk S."/>
            <person name="Malc E."/>
            <person name="Mieczkowski P."/>
            <person name="Kruszewska J.S."/>
            <person name="Biernat P."/>
            <person name="Pawlowska J."/>
        </authorList>
    </citation>
    <scope>NUCLEOTIDE SEQUENCE</scope>
    <source>
        <strain evidence="7">WA0000067209</strain>
    </source>
</reference>